<proteinExistence type="predicted"/>
<dbReference type="Proteomes" id="UP001242368">
    <property type="component" value="Unassembled WGS sequence"/>
</dbReference>
<dbReference type="RefSeq" id="WP_290365281.1">
    <property type="nucleotide sequence ID" value="NZ_JAUFQU010000067.1"/>
</dbReference>
<comment type="caution">
    <text evidence="1">The sequence shown here is derived from an EMBL/GenBank/DDBJ whole genome shotgun (WGS) entry which is preliminary data.</text>
</comment>
<name>A0ABT8D1V8_9FLAO</name>
<reference evidence="2" key="1">
    <citation type="journal article" date="2019" name="Int. J. Syst. Evol. Microbiol.">
        <title>The Global Catalogue of Microorganisms (GCM) 10K type strain sequencing project: providing services to taxonomists for standard genome sequencing and annotation.</title>
        <authorList>
            <consortium name="The Broad Institute Genomics Platform"/>
            <consortium name="The Broad Institute Genome Sequencing Center for Infectious Disease"/>
            <person name="Wu L."/>
            <person name="Ma J."/>
        </authorList>
    </citation>
    <scope>NUCLEOTIDE SEQUENCE [LARGE SCALE GENOMIC DNA]</scope>
    <source>
        <strain evidence="2">CECT 7184</strain>
    </source>
</reference>
<protein>
    <submittedName>
        <fullName evidence="1">Uncharacterized protein</fullName>
    </submittedName>
</protein>
<organism evidence="1 2">
    <name type="scientific">Paenimyroides ceti</name>
    <dbReference type="NCBI Taxonomy" id="395087"/>
    <lineage>
        <taxon>Bacteria</taxon>
        <taxon>Pseudomonadati</taxon>
        <taxon>Bacteroidota</taxon>
        <taxon>Flavobacteriia</taxon>
        <taxon>Flavobacteriales</taxon>
        <taxon>Flavobacteriaceae</taxon>
        <taxon>Paenimyroides</taxon>
    </lineage>
</organism>
<keyword evidence="2" id="KW-1185">Reference proteome</keyword>
<evidence type="ECO:0000313" key="1">
    <source>
        <dbReference type="EMBL" id="MDN3709896.1"/>
    </source>
</evidence>
<sequence length="57" mass="6373">MNDTATKVCIIEAAMAPMITAAILANTHGLKPQTQQYDGRFRYSDIFCNDRFMVSSD</sequence>
<accession>A0ABT8D1V8</accession>
<evidence type="ECO:0000313" key="2">
    <source>
        <dbReference type="Proteomes" id="UP001242368"/>
    </source>
</evidence>
<dbReference type="EMBL" id="JAUFQU010000067">
    <property type="protein sequence ID" value="MDN3709896.1"/>
    <property type="molecule type" value="Genomic_DNA"/>
</dbReference>
<gene>
    <name evidence="1" type="ORF">QW060_23570</name>
</gene>